<dbReference type="Proteomes" id="UP000198424">
    <property type="component" value="Unassembled WGS sequence"/>
</dbReference>
<dbReference type="RefSeq" id="WP_035620767.1">
    <property type="nucleotide sequence ID" value="NZ_JBEWQG010000003.1"/>
</dbReference>
<name>A0A086AKZ1_FLAHY</name>
<dbReference type="OrthoDB" id="1371014at2"/>
<sequence length="102" mass="11959">MNLKTLNYIRNKAQLQELFISQFTADYIRNEINEIISETRKCINVGTRLFAKNISTFEAIIFIDRNGVPDGFILSEELKIKLEEYRESFAKKIALEKQLINQ</sequence>
<dbReference type="Proteomes" id="UP000028712">
    <property type="component" value="Unassembled WGS sequence"/>
</dbReference>
<evidence type="ECO:0000313" key="4">
    <source>
        <dbReference type="Proteomes" id="UP000198424"/>
    </source>
</evidence>
<accession>A0A086AKZ1</accession>
<dbReference type="STRING" id="991.IW20_08425"/>
<evidence type="ECO:0000313" key="1">
    <source>
        <dbReference type="EMBL" id="KFF17355.1"/>
    </source>
</evidence>
<evidence type="ECO:0000313" key="3">
    <source>
        <dbReference type="Proteomes" id="UP000028712"/>
    </source>
</evidence>
<comment type="caution">
    <text evidence="1">The sequence shown here is derived from an EMBL/GenBank/DDBJ whole genome shotgun (WGS) entry which is preliminary data.</text>
</comment>
<reference evidence="2 4" key="2">
    <citation type="submission" date="2016-11" db="EMBL/GenBank/DDBJ databases">
        <title>Whole genomes of Flavobacteriaceae.</title>
        <authorList>
            <person name="Stine C."/>
            <person name="Li C."/>
            <person name="Tadesse D."/>
        </authorList>
    </citation>
    <scope>NUCLEOTIDE SEQUENCE [LARGE SCALE GENOMIC DNA]</scope>
    <source>
        <strain evidence="2 4">ATCC 29551</strain>
    </source>
</reference>
<protein>
    <submittedName>
        <fullName evidence="1">Uncharacterized protein</fullName>
    </submittedName>
</protein>
<dbReference type="EMBL" id="MUGY01000061">
    <property type="protein sequence ID" value="OXA85042.1"/>
    <property type="molecule type" value="Genomic_DNA"/>
</dbReference>
<reference evidence="1 3" key="1">
    <citation type="submission" date="2014-07" db="EMBL/GenBank/DDBJ databases">
        <title>Genome of Flavobacterium hydatis DSM 2063.</title>
        <authorList>
            <person name="Pipes S.E."/>
            <person name="Stropko S.J."/>
            <person name="Newman J.D."/>
        </authorList>
    </citation>
    <scope>NUCLEOTIDE SEQUENCE [LARGE SCALE GENOMIC DNA]</scope>
    <source>
        <strain evidence="1 3">DSM 2063</strain>
    </source>
</reference>
<keyword evidence="4" id="KW-1185">Reference proteome</keyword>
<gene>
    <name evidence="2" type="ORF">B0A62_24745</name>
    <name evidence="1" type="ORF">IW20_08425</name>
</gene>
<dbReference type="EMBL" id="JPRM01000010">
    <property type="protein sequence ID" value="KFF17355.1"/>
    <property type="molecule type" value="Genomic_DNA"/>
</dbReference>
<dbReference type="AlphaFoldDB" id="A0A086AKZ1"/>
<organism evidence="1 3">
    <name type="scientific">Flavobacterium hydatis</name>
    <name type="common">Cytophaga aquatilis</name>
    <dbReference type="NCBI Taxonomy" id="991"/>
    <lineage>
        <taxon>Bacteria</taxon>
        <taxon>Pseudomonadati</taxon>
        <taxon>Bacteroidota</taxon>
        <taxon>Flavobacteriia</taxon>
        <taxon>Flavobacteriales</taxon>
        <taxon>Flavobacteriaceae</taxon>
        <taxon>Flavobacterium</taxon>
    </lineage>
</organism>
<evidence type="ECO:0000313" key="2">
    <source>
        <dbReference type="EMBL" id="OXA85042.1"/>
    </source>
</evidence>
<proteinExistence type="predicted"/>